<accession>A0A0A9B541</accession>
<dbReference type="EMBL" id="GBRH01241605">
    <property type="protein sequence ID" value="JAD56290.1"/>
    <property type="molecule type" value="Transcribed_RNA"/>
</dbReference>
<sequence length="13" mass="1499">MVQDNKHSSSQTH</sequence>
<name>A0A0A9B541_ARUDO</name>
<reference evidence="1" key="1">
    <citation type="submission" date="2014-09" db="EMBL/GenBank/DDBJ databases">
        <authorList>
            <person name="Magalhaes I.L.F."/>
            <person name="Oliveira U."/>
            <person name="Santos F.R."/>
            <person name="Vidigal T.H.D.A."/>
            <person name="Brescovit A.D."/>
            <person name="Santos A.J."/>
        </authorList>
    </citation>
    <scope>NUCLEOTIDE SEQUENCE</scope>
    <source>
        <tissue evidence="1">Shoot tissue taken approximately 20 cm above the soil surface</tissue>
    </source>
</reference>
<organism evidence="1">
    <name type="scientific">Arundo donax</name>
    <name type="common">Giant reed</name>
    <name type="synonym">Donax arundinaceus</name>
    <dbReference type="NCBI Taxonomy" id="35708"/>
    <lineage>
        <taxon>Eukaryota</taxon>
        <taxon>Viridiplantae</taxon>
        <taxon>Streptophyta</taxon>
        <taxon>Embryophyta</taxon>
        <taxon>Tracheophyta</taxon>
        <taxon>Spermatophyta</taxon>
        <taxon>Magnoliopsida</taxon>
        <taxon>Liliopsida</taxon>
        <taxon>Poales</taxon>
        <taxon>Poaceae</taxon>
        <taxon>PACMAD clade</taxon>
        <taxon>Arundinoideae</taxon>
        <taxon>Arundineae</taxon>
        <taxon>Arundo</taxon>
    </lineage>
</organism>
<protein>
    <submittedName>
        <fullName evidence="1">Uncharacterized protein</fullName>
    </submittedName>
</protein>
<reference evidence="1" key="2">
    <citation type="journal article" date="2015" name="Data Brief">
        <title>Shoot transcriptome of the giant reed, Arundo donax.</title>
        <authorList>
            <person name="Barrero R.A."/>
            <person name="Guerrero F.D."/>
            <person name="Moolhuijzen P."/>
            <person name="Goolsby J.A."/>
            <person name="Tidwell J."/>
            <person name="Bellgard S.E."/>
            <person name="Bellgard M.I."/>
        </authorList>
    </citation>
    <scope>NUCLEOTIDE SEQUENCE</scope>
    <source>
        <tissue evidence="1">Shoot tissue taken approximately 20 cm above the soil surface</tissue>
    </source>
</reference>
<evidence type="ECO:0000313" key="1">
    <source>
        <dbReference type="EMBL" id="JAD56290.1"/>
    </source>
</evidence>
<proteinExistence type="predicted"/>